<evidence type="ECO:0000256" key="1">
    <source>
        <dbReference type="SAM" id="Coils"/>
    </source>
</evidence>
<proteinExistence type="predicted"/>
<evidence type="ECO:0000256" key="2">
    <source>
        <dbReference type="SAM" id="MobiDB-lite"/>
    </source>
</evidence>
<dbReference type="Proteomes" id="UP001223072">
    <property type="component" value="Unassembled WGS sequence"/>
</dbReference>
<keyword evidence="1" id="KW-0175">Coiled coil</keyword>
<feature type="coiled-coil region" evidence="1">
    <location>
        <begin position="19"/>
        <end position="53"/>
    </location>
</feature>
<evidence type="ECO:0000313" key="3">
    <source>
        <dbReference type="EMBL" id="MDQ0934816.1"/>
    </source>
</evidence>
<protein>
    <recommendedName>
        <fullName evidence="5">Regulatory protein</fullName>
    </recommendedName>
</protein>
<feature type="region of interest" description="Disordered" evidence="2">
    <location>
        <begin position="58"/>
        <end position="137"/>
    </location>
</feature>
<name>A0ABU0RS60_9ACTN</name>
<feature type="compositionally biased region" description="Low complexity" evidence="2">
    <location>
        <begin position="120"/>
        <end position="135"/>
    </location>
</feature>
<dbReference type="EMBL" id="JAUSZS010000004">
    <property type="protein sequence ID" value="MDQ0934816.1"/>
    <property type="molecule type" value="Genomic_DNA"/>
</dbReference>
<sequence length="225" mass="23051">MGFAGMDEAAAAPGLRTAVDFYTRKADRLRQRRRDLEVEMASVQAELDKTRTTCDQLAGALDEILSQTSGPGQEQDAGSGEAAESPADEDGDPSAPAAAEPESKSADGTAGGRQERAPGRPRASAAKKTAPKAKSGSVMQAIEQLLATSGEPMHVTKITEALGRPTDGKAGTAAVETIRATCKRLVGHGRVAEVKTAVFAIARLTEAGPADEPGPMGDAGLKGAA</sequence>
<dbReference type="RefSeq" id="WP_307628356.1">
    <property type="nucleotide sequence ID" value="NZ_JAUSZS010000004.1"/>
</dbReference>
<gene>
    <name evidence="3" type="ORF">QFZ49_004756</name>
</gene>
<reference evidence="3 4" key="1">
    <citation type="submission" date="2023-07" db="EMBL/GenBank/DDBJ databases">
        <title>Comparative genomics of wheat-associated soil bacteria to identify genetic determinants of phenazine resistance.</title>
        <authorList>
            <person name="Mouncey N."/>
        </authorList>
    </citation>
    <scope>NUCLEOTIDE SEQUENCE [LARGE SCALE GENOMIC DNA]</scope>
    <source>
        <strain evidence="3 4">W2I16</strain>
    </source>
</reference>
<evidence type="ECO:0008006" key="5">
    <source>
        <dbReference type="Google" id="ProtNLM"/>
    </source>
</evidence>
<evidence type="ECO:0000313" key="4">
    <source>
        <dbReference type="Proteomes" id="UP001223072"/>
    </source>
</evidence>
<organism evidence="3 4">
    <name type="scientific">Streptomyces turgidiscabies</name>
    <dbReference type="NCBI Taxonomy" id="85558"/>
    <lineage>
        <taxon>Bacteria</taxon>
        <taxon>Bacillati</taxon>
        <taxon>Actinomycetota</taxon>
        <taxon>Actinomycetes</taxon>
        <taxon>Kitasatosporales</taxon>
        <taxon>Streptomycetaceae</taxon>
        <taxon>Streptomyces</taxon>
    </lineage>
</organism>
<keyword evidence="4" id="KW-1185">Reference proteome</keyword>
<accession>A0ABU0RS60</accession>
<comment type="caution">
    <text evidence="3">The sequence shown here is derived from an EMBL/GenBank/DDBJ whole genome shotgun (WGS) entry which is preliminary data.</text>
</comment>